<dbReference type="AlphaFoldDB" id="A0A1C5IKD5"/>
<protein>
    <submittedName>
        <fullName evidence="7">TAP-like protein</fullName>
    </submittedName>
</protein>
<dbReference type="SUPFAM" id="SSF53474">
    <property type="entry name" value="alpha/beta-Hydrolases"/>
    <property type="match status" value="1"/>
</dbReference>
<evidence type="ECO:0000259" key="6">
    <source>
        <dbReference type="Pfam" id="PF08386"/>
    </source>
</evidence>
<dbReference type="Proteomes" id="UP000198215">
    <property type="component" value="Chromosome I"/>
</dbReference>
<dbReference type="InterPro" id="IPR013595">
    <property type="entry name" value="Pept_S33_TAP-like_C"/>
</dbReference>
<keyword evidence="2" id="KW-0378">Hydrolase</keyword>
<evidence type="ECO:0000313" key="7">
    <source>
        <dbReference type="EMBL" id="SCG58764.1"/>
    </source>
</evidence>
<dbReference type="EMBL" id="LT607753">
    <property type="protein sequence ID" value="SCG58764.1"/>
    <property type="molecule type" value="Genomic_DNA"/>
</dbReference>
<evidence type="ECO:0000256" key="1">
    <source>
        <dbReference type="ARBA" id="ARBA00010088"/>
    </source>
</evidence>
<feature type="domain" description="AB hydrolase-1" evidence="5">
    <location>
        <begin position="107"/>
        <end position="286"/>
    </location>
</feature>
<proteinExistence type="inferred from homology"/>
<dbReference type="Pfam" id="PF08386">
    <property type="entry name" value="Abhydrolase_4"/>
    <property type="match status" value="1"/>
</dbReference>
<evidence type="ECO:0000256" key="4">
    <source>
        <dbReference type="SAM" id="SignalP"/>
    </source>
</evidence>
<dbReference type="Pfam" id="PF00561">
    <property type="entry name" value="Abhydrolase_1"/>
    <property type="match status" value="1"/>
</dbReference>
<gene>
    <name evidence="7" type="ORF">GA0070614_2955</name>
</gene>
<evidence type="ECO:0000259" key="5">
    <source>
        <dbReference type="Pfam" id="PF00561"/>
    </source>
</evidence>
<evidence type="ECO:0000256" key="2">
    <source>
        <dbReference type="ARBA" id="ARBA00022801"/>
    </source>
</evidence>
<dbReference type="PANTHER" id="PTHR43248:SF25">
    <property type="entry name" value="AB HYDROLASE-1 DOMAIN-CONTAINING PROTEIN-RELATED"/>
    <property type="match status" value="1"/>
</dbReference>
<dbReference type="InterPro" id="IPR051601">
    <property type="entry name" value="Serine_prot/Carboxylest_S33"/>
</dbReference>
<dbReference type="InterPro" id="IPR029058">
    <property type="entry name" value="AB_hydrolase_fold"/>
</dbReference>
<comment type="similarity">
    <text evidence="1">Belongs to the peptidase S33 family.</text>
</comment>
<dbReference type="InterPro" id="IPR000073">
    <property type="entry name" value="AB_hydrolase_1"/>
</dbReference>
<dbReference type="Gene3D" id="3.40.50.1820">
    <property type="entry name" value="alpha/beta hydrolase"/>
    <property type="match status" value="1"/>
</dbReference>
<sequence length="600" mass="63893">MPRITRSLAAAGVAGLFLAGSVVAPATASPESTGWGRPTVSDRTSPTEARRVDRVPTPKLDWYACYGYAECATVDLPLDYDKPKGATTEIALLRVKARNQQARIGSLFLNPGGPGGSGTDIALAAPYFLSDELLDRFDVVGIDPRGVAASENVKCFPSVKEQTRAYAGLNVAFPWTKAEEKAYVASSRAVGRACSTTGKPLTGAMSTAEVARDMDVLRRAVGDKKLSYLGFSYGTALGQYYANMFPDRVRAVVVDGVLDPNAWVGRGAARSQLQETRLRSADGAYKALREILDRCEKAGAEKCALAAGDPLASYELVAQRLRKKPVVIDDPDGGTFTVTYADFVGGSLSALYSPYGWADIDAMTSDLLVLTDPSSATAARLGAARKAVAERAERARQQRRFDFPYNNGLETFLGVDCTDAYHPTDAGAWPALGAAEDKRAPYFGRAWAWATAPCARDTWTVRDEDAFTGPFNRKTSSPVLVVGNYWDPATNYDAAVSSSKLLPNSRLLSSDSWGHTAYGTSACVTGAVDAYLLKGTLPKKGTVCTGDVQPFVEPTGEAETTRAAAPKSALARQGAPARGEPKRLPPVVAPLPAMGTLTLR</sequence>
<feature type="chain" id="PRO_5008718794" evidence="4">
    <location>
        <begin position="29"/>
        <end position="600"/>
    </location>
</feature>
<feature type="domain" description="Peptidase S33 tripeptidyl aminopeptidase-like C-terminal" evidence="6">
    <location>
        <begin position="440"/>
        <end position="544"/>
    </location>
</feature>
<accession>A0A1C5IKD5</accession>
<dbReference type="PANTHER" id="PTHR43248">
    <property type="entry name" value="2-SUCCINYL-6-HYDROXY-2,4-CYCLOHEXADIENE-1-CARBOXYLATE SYNTHASE"/>
    <property type="match status" value="1"/>
</dbReference>
<dbReference type="GO" id="GO:0016787">
    <property type="term" value="F:hydrolase activity"/>
    <property type="evidence" value="ECO:0007669"/>
    <property type="project" value="UniProtKB-KW"/>
</dbReference>
<name>A0A1C5IKD5_9ACTN</name>
<dbReference type="RefSeq" id="WP_088976479.1">
    <property type="nucleotide sequence ID" value="NZ_LT607753.1"/>
</dbReference>
<evidence type="ECO:0000256" key="3">
    <source>
        <dbReference type="SAM" id="MobiDB-lite"/>
    </source>
</evidence>
<reference evidence="8" key="1">
    <citation type="submission" date="2016-06" db="EMBL/GenBank/DDBJ databases">
        <authorList>
            <person name="Varghese N."/>
            <person name="Submissions Spin"/>
        </authorList>
    </citation>
    <scope>NUCLEOTIDE SEQUENCE [LARGE SCALE GENOMIC DNA]</scope>
    <source>
        <strain evidence="8">DSM 45161</strain>
    </source>
</reference>
<evidence type="ECO:0000313" key="8">
    <source>
        <dbReference type="Proteomes" id="UP000198215"/>
    </source>
</evidence>
<keyword evidence="8" id="KW-1185">Reference proteome</keyword>
<feature type="signal peptide" evidence="4">
    <location>
        <begin position="1"/>
        <end position="28"/>
    </location>
</feature>
<feature type="region of interest" description="Disordered" evidence="3">
    <location>
        <begin position="27"/>
        <end position="50"/>
    </location>
</feature>
<keyword evidence="4" id="KW-0732">Signal</keyword>
<organism evidence="7 8">
    <name type="scientific">Micromonospora coxensis</name>
    <dbReference type="NCBI Taxonomy" id="356852"/>
    <lineage>
        <taxon>Bacteria</taxon>
        <taxon>Bacillati</taxon>
        <taxon>Actinomycetota</taxon>
        <taxon>Actinomycetes</taxon>
        <taxon>Micromonosporales</taxon>
        <taxon>Micromonosporaceae</taxon>
        <taxon>Micromonospora</taxon>
    </lineage>
</organism>
<feature type="region of interest" description="Disordered" evidence="3">
    <location>
        <begin position="556"/>
        <end position="589"/>
    </location>
</feature>
<dbReference type="OrthoDB" id="4006962at2"/>